<reference evidence="3" key="1">
    <citation type="submission" date="2021-05" db="EMBL/GenBank/DDBJ databases">
        <title>Complete genome sequence of the cellulolytic planctomycete Telmatocola sphagniphila SP2T and characterization of the first cellulase from planctomycetes.</title>
        <authorList>
            <person name="Rakitin A.L."/>
            <person name="Beletsky A.V."/>
            <person name="Naumoff D.G."/>
            <person name="Kulichevskaya I.S."/>
            <person name="Mardanov A.V."/>
            <person name="Ravin N.V."/>
            <person name="Dedysh S.N."/>
        </authorList>
    </citation>
    <scope>NUCLEOTIDE SEQUENCE</scope>
    <source>
        <strain evidence="3">SP2T</strain>
    </source>
</reference>
<dbReference type="PROSITE" id="PS51352">
    <property type="entry name" value="THIOREDOXIN_2"/>
    <property type="match status" value="1"/>
</dbReference>
<dbReference type="EMBL" id="CP074694">
    <property type="protein sequence ID" value="QVL30894.1"/>
    <property type="molecule type" value="Genomic_DNA"/>
</dbReference>
<dbReference type="GO" id="GO:0016491">
    <property type="term" value="F:oxidoreductase activity"/>
    <property type="evidence" value="ECO:0007669"/>
    <property type="project" value="InterPro"/>
</dbReference>
<sequence length="419" mass="45129">MRRFCLLLTCLALAGCTSTGSRNPDGKPTSQQNIRNSDRDRGPAQAPFWADPNDRSAPPPTGTTGRNNRIPPTNLPTRNDGETLLAGAVVDPDGQRIPDAFVQILARQGSKTGKAKPIGVHTDGQGYFTVPVRPGEDYELSARVDERNRTLGGSMIVQAPDTQIILKVSEGGVSSITPSAPPAIGNTGPFAPKSKDSTWQDMTPPAAQFGSPKKPPITSSHPENIAADPSHVTLPAANIPGPNSSPAPSVPAPSTTPNLPPLVPPEDPEKISTPVPKNNSKRSFELMDLQGKSWRFGDHAGKLVLLDFWGTWCGPCMRAIPEVKNLAKQYGTSGLEVLGVACERDGSWDQQANNVAKVAQRQEINYALYLEPPGKFGQVQDKFGIKSYPTLILLDREGKVLYRGNDFVQLERIIKANIR</sequence>
<feature type="compositionally biased region" description="Polar residues" evidence="1">
    <location>
        <begin position="18"/>
        <end position="35"/>
    </location>
</feature>
<evidence type="ECO:0000256" key="1">
    <source>
        <dbReference type="SAM" id="MobiDB-lite"/>
    </source>
</evidence>
<dbReference type="RefSeq" id="WP_213494776.1">
    <property type="nucleotide sequence ID" value="NZ_CP074694.1"/>
</dbReference>
<evidence type="ECO:0000259" key="2">
    <source>
        <dbReference type="PROSITE" id="PS51352"/>
    </source>
</evidence>
<dbReference type="GO" id="GO:0016209">
    <property type="term" value="F:antioxidant activity"/>
    <property type="evidence" value="ECO:0007669"/>
    <property type="project" value="InterPro"/>
</dbReference>
<dbReference type="AlphaFoldDB" id="A0A8E6B407"/>
<dbReference type="InterPro" id="IPR000866">
    <property type="entry name" value="AhpC/TSA"/>
</dbReference>
<organism evidence="3 4">
    <name type="scientific">Telmatocola sphagniphila</name>
    <dbReference type="NCBI Taxonomy" id="1123043"/>
    <lineage>
        <taxon>Bacteria</taxon>
        <taxon>Pseudomonadati</taxon>
        <taxon>Planctomycetota</taxon>
        <taxon>Planctomycetia</taxon>
        <taxon>Gemmatales</taxon>
        <taxon>Gemmataceae</taxon>
    </lineage>
</organism>
<gene>
    <name evidence="3" type="ORF">KIH39_18845</name>
</gene>
<feature type="domain" description="Thioredoxin" evidence="2">
    <location>
        <begin position="241"/>
        <end position="419"/>
    </location>
</feature>
<dbReference type="PANTHER" id="PTHR42852:SF13">
    <property type="entry name" value="PROTEIN DIPZ"/>
    <property type="match status" value="1"/>
</dbReference>
<name>A0A8E6B407_9BACT</name>
<dbReference type="KEGG" id="tsph:KIH39_18845"/>
<dbReference type="PANTHER" id="PTHR42852">
    <property type="entry name" value="THIOL:DISULFIDE INTERCHANGE PROTEIN DSBE"/>
    <property type="match status" value="1"/>
</dbReference>
<feature type="compositionally biased region" description="Polar residues" evidence="1">
    <location>
        <begin position="62"/>
        <end position="77"/>
    </location>
</feature>
<dbReference type="PROSITE" id="PS51257">
    <property type="entry name" value="PROKAR_LIPOPROTEIN"/>
    <property type="match status" value="1"/>
</dbReference>
<proteinExistence type="predicted"/>
<dbReference type="InterPro" id="IPR050553">
    <property type="entry name" value="Thioredoxin_ResA/DsbE_sf"/>
</dbReference>
<dbReference type="Pfam" id="PF00578">
    <property type="entry name" value="AhpC-TSA"/>
    <property type="match status" value="1"/>
</dbReference>
<dbReference type="SUPFAM" id="SSF49464">
    <property type="entry name" value="Carboxypeptidase regulatory domain-like"/>
    <property type="match status" value="1"/>
</dbReference>
<dbReference type="Gene3D" id="3.40.30.10">
    <property type="entry name" value="Glutaredoxin"/>
    <property type="match status" value="1"/>
</dbReference>
<accession>A0A8E6B407</accession>
<keyword evidence="4" id="KW-1185">Reference proteome</keyword>
<dbReference type="InterPro" id="IPR008969">
    <property type="entry name" value="CarboxyPept-like_regulatory"/>
</dbReference>
<evidence type="ECO:0000313" key="3">
    <source>
        <dbReference type="EMBL" id="QVL30894.1"/>
    </source>
</evidence>
<evidence type="ECO:0000313" key="4">
    <source>
        <dbReference type="Proteomes" id="UP000676194"/>
    </source>
</evidence>
<dbReference type="SUPFAM" id="SSF52833">
    <property type="entry name" value="Thioredoxin-like"/>
    <property type="match status" value="1"/>
</dbReference>
<dbReference type="CDD" id="cd02966">
    <property type="entry name" value="TlpA_like_family"/>
    <property type="match status" value="1"/>
</dbReference>
<protein>
    <submittedName>
        <fullName evidence="3">Redoxin domain-containing protein</fullName>
    </submittedName>
</protein>
<feature type="region of interest" description="Disordered" evidence="1">
    <location>
        <begin position="17"/>
        <end position="80"/>
    </location>
</feature>
<dbReference type="Proteomes" id="UP000676194">
    <property type="component" value="Chromosome"/>
</dbReference>
<feature type="region of interest" description="Disordered" evidence="1">
    <location>
        <begin position="177"/>
        <end position="279"/>
    </location>
</feature>
<dbReference type="InterPro" id="IPR013766">
    <property type="entry name" value="Thioredoxin_domain"/>
</dbReference>
<dbReference type="InterPro" id="IPR036249">
    <property type="entry name" value="Thioredoxin-like_sf"/>
</dbReference>